<evidence type="ECO:0000256" key="3">
    <source>
        <dbReference type="ARBA" id="ARBA00023242"/>
    </source>
</evidence>
<keyword evidence="2" id="KW-0235">DNA replication</keyword>
<evidence type="ECO:0000256" key="2">
    <source>
        <dbReference type="ARBA" id="ARBA00022705"/>
    </source>
</evidence>
<gene>
    <name evidence="6" type="ORF">TrST_g3428</name>
</gene>
<reference evidence="7" key="1">
    <citation type="journal article" date="2023" name="Commun. Biol.">
        <title>Genome analysis of Parmales, the sister group of diatoms, reveals the evolutionary specialization of diatoms from phago-mixotrophs to photoautotrophs.</title>
        <authorList>
            <person name="Ban H."/>
            <person name="Sato S."/>
            <person name="Yoshikawa S."/>
            <person name="Yamada K."/>
            <person name="Nakamura Y."/>
            <person name="Ichinomiya M."/>
            <person name="Sato N."/>
            <person name="Blanc-Mathieu R."/>
            <person name="Endo H."/>
            <person name="Kuwata A."/>
            <person name="Ogata H."/>
        </authorList>
    </citation>
    <scope>NUCLEOTIDE SEQUENCE [LARGE SCALE GENOMIC DNA]</scope>
    <source>
        <strain evidence="7">NIES 3701</strain>
    </source>
</reference>
<keyword evidence="7" id="KW-1185">Reference proteome</keyword>
<evidence type="ECO:0000313" key="6">
    <source>
        <dbReference type="EMBL" id="GMH65088.1"/>
    </source>
</evidence>
<feature type="compositionally biased region" description="Low complexity" evidence="4">
    <location>
        <begin position="22"/>
        <end position="33"/>
    </location>
</feature>
<accession>A0A9W7E457</accession>
<dbReference type="GO" id="GO:0000811">
    <property type="term" value="C:GINS complex"/>
    <property type="evidence" value="ECO:0007669"/>
    <property type="project" value="TreeGrafter"/>
</dbReference>
<dbReference type="SUPFAM" id="SSF158573">
    <property type="entry name" value="GINS helical bundle-like"/>
    <property type="match status" value="1"/>
</dbReference>
<dbReference type="InterPro" id="IPR036224">
    <property type="entry name" value="GINS_bundle-like_dom_sf"/>
</dbReference>
<dbReference type="AlphaFoldDB" id="A0A9W7E457"/>
<dbReference type="OrthoDB" id="338231at2759"/>
<feature type="domain" description="GINS subunit" evidence="5">
    <location>
        <begin position="103"/>
        <end position="193"/>
    </location>
</feature>
<organism evidence="6 7">
    <name type="scientific">Triparma strigata</name>
    <dbReference type="NCBI Taxonomy" id="1606541"/>
    <lineage>
        <taxon>Eukaryota</taxon>
        <taxon>Sar</taxon>
        <taxon>Stramenopiles</taxon>
        <taxon>Ochrophyta</taxon>
        <taxon>Bolidophyceae</taxon>
        <taxon>Parmales</taxon>
        <taxon>Triparmaceae</taxon>
        <taxon>Triparma</taxon>
    </lineage>
</organism>
<evidence type="ECO:0000313" key="7">
    <source>
        <dbReference type="Proteomes" id="UP001165085"/>
    </source>
</evidence>
<protein>
    <recommendedName>
        <fullName evidence="5">GINS subunit domain-containing protein</fullName>
    </recommendedName>
</protein>
<dbReference type="InterPro" id="IPR008591">
    <property type="entry name" value="GINS_Sld5"/>
</dbReference>
<dbReference type="GO" id="GO:0006261">
    <property type="term" value="P:DNA-templated DNA replication"/>
    <property type="evidence" value="ECO:0007669"/>
    <property type="project" value="InterPro"/>
</dbReference>
<evidence type="ECO:0000256" key="4">
    <source>
        <dbReference type="SAM" id="MobiDB-lite"/>
    </source>
</evidence>
<sequence>MSDLIGEIDSNLFGGLNSFTQPSSSSNNASADFNADDDDSSTSSNQSAADLSGDYESLMQAWKNEVASPSLLPMDEDVVTTIILLLKNQESLTSRLASSVSSPTTALQLNLYRIELDRTKYVLADYLRTRIRKIERNVMWYLRAYPDGYDYQPNPDFDQHDAESPKEIKTMYMSDKELKFARGYEKLYEKHMYTTVLQHLPETVLDDQPGLDFNLRKLDDARQNMIDGPKEGGYVLGRCLRNGVEWQGEGDWEDYKKGNMILAIFGDVKPMVVNGDIELCP</sequence>
<dbReference type="PANTHER" id="PTHR21206">
    <property type="entry name" value="SLD5 PROTEIN"/>
    <property type="match status" value="1"/>
</dbReference>
<proteinExistence type="predicted"/>
<comment type="subcellular location">
    <subcellularLocation>
        <location evidence="1">Nucleus</location>
    </subcellularLocation>
</comment>
<dbReference type="Proteomes" id="UP001165085">
    <property type="component" value="Unassembled WGS sequence"/>
</dbReference>
<dbReference type="InterPro" id="IPR021151">
    <property type="entry name" value="GINS_A"/>
</dbReference>
<evidence type="ECO:0000256" key="1">
    <source>
        <dbReference type="ARBA" id="ARBA00004123"/>
    </source>
</evidence>
<dbReference type="Pfam" id="PF05916">
    <property type="entry name" value="Sld5"/>
    <property type="match status" value="1"/>
</dbReference>
<keyword evidence="3" id="KW-0539">Nucleus</keyword>
<dbReference type="CDD" id="cd11711">
    <property type="entry name" value="GINS_A_Sld5"/>
    <property type="match status" value="1"/>
</dbReference>
<evidence type="ECO:0000259" key="5">
    <source>
        <dbReference type="Pfam" id="PF05916"/>
    </source>
</evidence>
<dbReference type="PANTHER" id="PTHR21206:SF0">
    <property type="entry name" value="DNA REPLICATION COMPLEX GINS PROTEIN SLD5"/>
    <property type="match status" value="1"/>
</dbReference>
<dbReference type="GO" id="GO:0000727">
    <property type="term" value="P:double-strand break repair via break-induced replication"/>
    <property type="evidence" value="ECO:0007669"/>
    <property type="project" value="TreeGrafter"/>
</dbReference>
<dbReference type="Gene3D" id="1.20.58.1030">
    <property type="match status" value="1"/>
</dbReference>
<feature type="region of interest" description="Disordered" evidence="4">
    <location>
        <begin position="22"/>
        <end position="49"/>
    </location>
</feature>
<name>A0A9W7E457_9STRA</name>
<comment type="caution">
    <text evidence="6">The sequence shown here is derived from an EMBL/GenBank/DDBJ whole genome shotgun (WGS) entry which is preliminary data.</text>
</comment>
<dbReference type="EMBL" id="BRXY01000099">
    <property type="protein sequence ID" value="GMH65088.1"/>
    <property type="molecule type" value="Genomic_DNA"/>
</dbReference>
<dbReference type="InterPro" id="IPR038749">
    <property type="entry name" value="Sld5_GINS_A"/>
</dbReference>